<evidence type="ECO:0000313" key="2">
    <source>
        <dbReference type="EMBL" id="PVD27453.1"/>
    </source>
</evidence>
<protein>
    <recommendedName>
        <fullName evidence="1">Chitin-binding type-2 domain-containing protein</fullName>
    </recommendedName>
</protein>
<dbReference type="SUPFAM" id="SSF57625">
    <property type="entry name" value="Invertebrate chitin-binding proteins"/>
    <property type="match status" value="1"/>
</dbReference>
<keyword evidence="3" id="KW-1185">Reference proteome</keyword>
<dbReference type="InterPro" id="IPR036508">
    <property type="entry name" value="Chitin-bd_dom_sf"/>
</dbReference>
<accession>A0A2T7P238</accession>
<dbReference type="SMART" id="SM00494">
    <property type="entry name" value="ChtBD2"/>
    <property type="match status" value="1"/>
</dbReference>
<dbReference type="Pfam" id="PF01607">
    <property type="entry name" value="CBM_14"/>
    <property type="match status" value="1"/>
</dbReference>
<gene>
    <name evidence="2" type="ORF">C0Q70_12613</name>
</gene>
<evidence type="ECO:0000259" key="1">
    <source>
        <dbReference type="PROSITE" id="PS50940"/>
    </source>
</evidence>
<dbReference type="EMBL" id="PZQS01000007">
    <property type="protein sequence ID" value="PVD27453.1"/>
    <property type="molecule type" value="Genomic_DNA"/>
</dbReference>
<evidence type="ECO:0000313" key="3">
    <source>
        <dbReference type="Proteomes" id="UP000245119"/>
    </source>
</evidence>
<organism evidence="2 3">
    <name type="scientific">Pomacea canaliculata</name>
    <name type="common">Golden apple snail</name>
    <dbReference type="NCBI Taxonomy" id="400727"/>
    <lineage>
        <taxon>Eukaryota</taxon>
        <taxon>Metazoa</taxon>
        <taxon>Spiralia</taxon>
        <taxon>Lophotrochozoa</taxon>
        <taxon>Mollusca</taxon>
        <taxon>Gastropoda</taxon>
        <taxon>Caenogastropoda</taxon>
        <taxon>Architaenioglossa</taxon>
        <taxon>Ampullarioidea</taxon>
        <taxon>Ampullariidae</taxon>
        <taxon>Pomacea</taxon>
    </lineage>
</organism>
<dbReference type="GO" id="GO:0005576">
    <property type="term" value="C:extracellular region"/>
    <property type="evidence" value="ECO:0007669"/>
    <property type="project" value="InterPro"/>
</dbReference>
<proteinExistence type="predicted"/>
<dbReference type="InterPro" id="IPR002557">
    <property type="entry name" value="Chitin-bd_dom"/>
</dbReference>
<comment type="caution">
    <text evidence="2">The sequence shown here is derived from an EMBL/GenBank/DDBJ whole genome shotgun (WGS) entry which is preliminary data.</text>
</comment>
<reference evidence="2 3" key="1">
    <citation type="submission" date="2018-04" db="EMBL/GenBank/DDBJ databases">
        <title>The genome of golden apple snail Pomacea canaliculata provides insight into stress tolerance and invasive adaptation.</title>
        <authorList>
            <person name="Liu C."/>
            <person name="Liu B."/>
            <person name="Ren Y."/>
            <person name="Zhang Y."/>
            <person name="Wang H."/>
            <person name="Li S."/>
            <person name="Jiang F."/>
            <person name="Yin L."/>
            <person name="Zhang G."/>
            <person name="Qian W."/>
            <person name="Fan W."/>
        </authorList>
    </citation>
    <scope>NUCLEOTIDE SEQUENCE [LARGE SCALE GENOMIC DNA]</scope>
    <source>
        <strain evidence="2">SZHN2017</strain>
        <tissue evidence="2">Muscle</tissue>
    </source>
</reference>
<dbReference type="PROSITE" id="PS50940">
    <property type="entry name" value="CHIT_BIND_II"/>
    <property type="match status" value="1"/>
</dbReference>
<name>A0A2T7P238_POMCA</name>
<dbReference type="Proteomes" id="UP000245119">
    <property type="component" value="Linkage Group LG7"/>
</dbReference>
<sequence length="97" mass="10912">MDTDLSSFRDLESRTTYLCEARATRTRRLMPVDIPSPCTLEALLAGDVFHPYPCEHTRYIRCDDAGNSWVQDCPAGMFFHPENLVCVFGDPQGHSGC</sequence>
<dbReference type="OrthoDB" id="6126019at2759"/>
<dbReference type="Gene3D" id="2.170.140.10">
    <property type="entry name" value="Chitin binding domain"/>
    <property type="match status" value="1"/>
</dbReference>
<dbReference type="AlphaFoldDB" id="A0A2T7P238"/>
<dbReference type="GO" id="GO:0008061">
    <property type="term" value="F:chitin binding"/>
    <property type="evidence" value="ECO:0007669"/>
    <property type="project" value="InterPro"/>
</dbReference>
<feature type="domain" description="Chitin-binding type-2" evidence="1">
    <location>
        <begin position="35"/>
        <end position="97"/>
    </location>
</feature>